<dbReference type="KEGG" id="wso:WSWS_00974"/>
<dbReference type="SUPFAM" id="SSF54593">
    <property type="entry name" value="Glyoxalase/Bleomycin resistance protein/Dihydroxybiphenyl dioxygenase"/>
    <property type="match status" value="2"/>
</dbReference>
<evidence type="ECO:0000256" key="3">
    <source>
        <dbReference type="ARBA" id="ARBA00022723"/>
    </source>
</evidence>
<dbReference type="InterPro" id="IPR029068">
    <property type="entry name" value="Glyas_Bleomycin-R_OHBP_Dase"/>
</dbReference>
<evidence type="ECO:0000313" key="9">
    <source>
        <dbReference type="EMBL" id="RDL12168.1"/>
    </source>
</evidence>
<evidence type="ECO:0000256" key="2">
    <source>
        <dbReference type="ARBA" id="ARBA00008784"/>
    </source>
</evidence>
<dbReference type="RefSeq" id="WP_210726292.1">
    <property type="nucleotide sequence ID" value="NZ_BJYO01000002.1"/>
</dbReference>
<dbReference type="InterPro" id="IPR004360">
    <property type="entry name" value="Glyas_Fos-R_dOase_dom"/>
</dbReference>
<keyword evidence="4 8" id="KW-0058">Aromatic hydrocarbons catabolism</keyword>
<evidence type="ECO:0000256" key="7">
    <source>
        <dbReference type="ARBA" id="ARBA00023004"/>
    </source>
</evidence>
<evidence type="ECO:0000256" key="5">
    <source>
        <dbReference type="ARBA" id="ARBA00022964"/>
    </source>
</evidence>
<sequence>MNVTYKIEHLTLQGKNEYAMRIFYRDILGLLEQQVAEHEFSYAFTASDQPFLNILFGGVAPAAQRGGLYHFAVLLPDTASLAALVERLIRIQYPLGAGDHDVSEAFYLNDPDGNGIELYHDRPKESWYWDNGLVTMGTNDVDVRALLAQKKDVWTGFPAGTTIGHVHFVGGDLAAGDHFFLELLGMDMTAAIADSAHFYSHNQYHHHHAYNTWLGSAVEMRQGDETGLVDWQVAVDENYFAMLRDQAISQVVDETTLRITDPFNNTLIVKK</sequence>
<keyword evidence="7 8" id="KW-0408">Iron</keyword>
<dbReference type="PANTHER" id="PTHR43279:SF1">
    <property type="entry name" value="CATECHOL-2,3-DIOXYGENASE"/>
    <property type="match status" value="1"/>
</dbReference>
<dbReference type="EMBL" id="QRAS01000001">
    <property type="protein sequence ID" value="RDL12168.1"/>
    <property type="molecule type" value="Genomic_DNA"/>
</dbReference>
<evidence type="ECO:0000256" key="6">
    <source>
        <dbReference type="ARBA" id="ARBA00023002"/>
    </source>
</evidence>
<comment type="caution">
    <text evidence="9">The sequence shown here is derived from an EMBL/GenBank/DDBJ whole genome shotgun (WGS) entry which is preliminary data.</text>
</comment>
<organism evidence="9 10">
    <name type="scientific">Weissella soli</name>
    <dbReference type="NCBI Taxonomy" id="155866"/>
    <lineage>
        <taxon>Bacteria</taxon>
        <taxon>Bacillati</taxon>
        <taxon>Bacillota</taxon>
        <taxon>Bacilli</taxon>
        <taxon>Lactobacillales</taxon>
        <taxon>Lactobacillaceae</taxon>
        <taxon>Weissella</taxon>
    </lineage>
</organism>
<name>A0A288Q6X6_9LACO</name>
<keyword evidence="3" id="KW-0479">Metal-binding</keyword>
<dbReference type="Gene3D" id="3.10.180.10">
    <property type="entry name" value="2,3-Dihydroxybiphenyl 1,2-Dioxygenase, domain 1"/>
    <property type="match status" value="2"/>
</dbReference>
<evidence type="ECO:0000256" key="8">
    <source>
        <dbReference type="RuleBase" id="RU000683"/>
    </source>
</evidence>
<protein>
    <submittedName>
        <fullName evidence="9">Catechol 2,3-dioxygenase</fullName>
    </submittedName>
</protein>
<dbReference type="InterPro" id="IPR037523">
    <property type="entry name" value="VOC_core"/>
</dbReference>
<dbReference type="Proteomes" id="UP000254912">
    <property type="component" value="Unassembled WGS sequence"/>
</dbReference>
<evidence type="ECO:0000313" key="10">
    <source>
        <dbReference type="Proteomes" id="UP000254912"/>
    </source>
</evidence>
<keyword evidence="6 8" id="KW-0560">Oxidoreductase</keyword>
<dbReference type="GeneID" id="94546167"/>
<evidence type="ECO:0000256" key="1">
    <source>
        <dbReference type="ARBA" id="ARBA00001954"/>
    </source>
</evidence>
<reference evidence="9 10" key="1">
    <citation type="submission" date="2018-07" db="EMBL/GenBank/DDBJ databases">
        <title>Genomic Encyclopedia of Type Strains, Phase III (KMG-III): the genomes of soil and plant-associated and newly described type strains.</title>
        <authorList>
            <person name="Whitman W."/>
        </authorList>
    </citation>
    <scope>NUCLEOTIDE SEQUENCE [LARGE SCALE GENOMIC DNA]</scope>
    <source>
        <strain evidence="9 10">CECT 7031</strain>
    </source>
</reference>
<dbReference type="PROSITE" id="PS51819">
    <property type="entry name" value="VOC"/>
    <property type="match status" value="1"/>
</dbReference>
<gene>
    <name evidence="9" type="ORF">DFP99_0603</name>
</gene>
<dbReference type="Pfam" id="PF00903">
    <property type="entry name" value="Glyoxalase"/>
    <property type="match status" value="1"/>
</dbReference>
<accession>A0A288Q6X6</accession>
<dbReference type="GO" id="GO:0008198">
    <property type="term" value="F:ferrous iron binding"/>
    <property type="evidence" value="ECO:0007669"/>
    <property type="project" value="InterPro"/>
</dbReference>
<comment type="similarity">
    <text evidence="2 8">Belongs to the extradiol ring-cleavage dioxygenase family.</text>
</comment>
<dbReference type="AlphaFoldDB" id="A0A288Q6X6"/>
<keyword evidence="10" id="KW-1185">Reference proteome</keyword>
<proteinExistence type="inferred from homology"/>
<comment type="cofactor">
    <cofactor evidence="1 8">
        <name>Fe(2+)</name>
        <dbReference type="ChEBI" id="CHEBI:29033"/>
    </cofactor>
</comment>
<dbReference type="PROSITE" id="PS00082">
    <property type="entry name" value="EXTRADIOL_DIOXYGENAS"/>
    <property type="match status" value="1"/>
</dbReference>
<dbReference type="PANTHER" id="PTHR43279">
    <property type="entry name" value="CATECHOL-2,3-DIOXYGENASE"/>
    <property type="match status" value="1"/>
</dbReference>
<keyword evidence="5 8" id="KW-0223">Dioxygenase</keyword>
<evidence type="ECO:0000256" key="4">
    <source>
        <dbReference type="ARBA" id="ARBA00022797"/>
    </source>
</evidence>
<dbReference type="GO" id="GO:0051213">
    <property type="term" value="F:dioxygenase activity"/>
    <property type="evidence" value="ECO:0007669"/>
    <property type="project" value="UniProtKB-KW"/>
</dbReference>
<dbReference type="InterPro" id="IPR000486">
    <property type="entry name" value="Xdiol_ring_cleave_dOase_1/2"/>
</dbReference>